<accession>A0A143QFC4</accession>
<evidence type="ECO:0000313" key="2">
    <source>
        <dbReference type="Proteomes" id="UP000076038"/>
    </source>
</evidence>
<name>A0A143QFC4_RHOFA</name>
<keyword evidence="2" id="KW-1185">Reference proteome</keyword>
<proteinExistence type="predicted"/>
<gene>
    <name evidence="1" type="ORF">A3Q41_00257</name>
</gene>
<dbReference type="PATRIC" id="fig|1653479.3.peg.256"/>
<dbReference type="GeneID" id="93555331"/>
<sequence length="52" mass="5651">MYNWVVQDAIVAFVDSLKPQFGAQADLYQYVLGQIAMGASNLLTSLGYPPVS</sequence>
<dbReference type="RefSeq" id="WP_008714214.1">
    <property type="nucleotide sequence ID" value="NZ_CAKKLU010000020.1"/>
</dbReference>
<reference evidence="1 2" key="1">
    <citation type="journal article" date="2016" name="Genome Announc.">
        <title>Complete Genome and Plasmid Sequences for Rhodococcus fascians D188 and Draft Sequences for Rhodococcus Isolates PBTS 1 and PBTS 2.</title>
        <authorList>
            <person name="Stamler R.A."/>
            <person name="Vereecke D."/>
            <person name="Zhang Y."/>
            <person name="Schilkey F."/>
            <person name="Devitt N."/>
            <person name="Randall J.J."/>
        </authorList>
    </citation>
    <scope>NUCLEOTIDE SEQUENCE [LARGE SCALE GENOMIC DNA]</scope>
    <source>
        <strain evidence="1 2">PBTS2</strain>
    </source>
</reference>
<organism evidence="1 2">
    <name type="scientific">Rhodococcoides fascians</name>
    <name type="common">Rhodococcus fascians</name>
    <dbReference type="NCBI Taxonomy" id="1828"/>
    <lineage>
        <taxon>Bacteria</taxon>
        <taxon>Bacillati</taxon>
        <taxon>Actinomycetota</taxon>
        <taxon>Actinomycetes</taxon>
        <taxon>Mycobacteriales</taxon>
        <taxon>Nocardiaceae</taxon>
        <taxon>Rhodococcoides</taxon>
    </lineage>
</organism>
<dbReference type="AlphaFoldDB" id="A0A143QFC4"/>
<dbReference type="EMBL" id="CP015220">
    <property type="protein sequence ID" value="AMY21581.1"/>
    <property type="molecule type" value="Genomic_DNA"/>
</dbReference>
<reference evidence="2" key="2">
    <citation type="submission" date="2016-04" db="EMBL/GenBank/DDBJ databases">
        <title>Complete Genome and Plasmid Sequences for Rhodococcus fascians D188 and Draft Sequences for Rhodococcus spp. Isolates PBTS 1 and PBTS 2.</title>
        <authorList>
            <person name="Stamer R."/>
            <person name="Vereecke D."/>
            <person name="Zhang Y."/>
            <person name="Schilkey F."/>
            <person name="Devitt N."/>
            <person name="Randall J."/>
        </authorList>
    </citation>
    <scope>NUCLEOTIDE SEQUENCE [LARGE SCALE GENOMIC DNA]</scope>
    <source>
        <strain evidence="2">PBTS2</strain>
    </source>
</reference>
<evidence type="ECO:0000313" key="1">
    <source>
        <dbReference type="EMBL" id="AMY21581.1"/>
    </source>
</evidence>
<dbReference type="KEGG" id="rhs:A3Q41_00257"/>
<dbReference type="Proteomes" id="UP000076038">
    <property type="component" value="Chromosome"/>
</dbReference>
<protein>
    <submittedName>
        <fullName evidence="1">Uncharacterized protein</fullName>
    </submittedName>
</protein>